<dbReference type="GO" id="GO:0031047">
    <property type="term" value="P:regulatory ncRNA-mediated gene silencing"/>
    <property type="evidence" value="ECO:0007669"/>
    <property type="project" value="InterPro"/>
</dbReference>
<dbReference type="AlphaFoldDB" id="A0A699JIE0"/>
<dbReference type="InterPro" id="IPR038588">
    <property type="entry name" value="XS_domain_sf"/>
</dbReference>
<reference evidence="2" key="1">
    <citation type="journal article" date="2019" name="Sci. Rep.">
        <title>Draft genome of Tanacetum cinerariifolium, the natural source of mosquito coil.</title>
        <authorList>
            <person name="Yamashiro T."/>
            <person name="Shiraishi A."/>
            <person name="Satake H."/>
            <person name="Nakayama K."/>
        </authorList>
    </citation>
    <scope>NUCLEOTIDE SEQUENCE</scope>
</reference>
<name>A0A699JIE0_TANCI</name>
<dbReference type="Pfam" id="PF03468">
    <property type="entry name" value="XS"/>
    <property type="match status" value="1"/>
</dbReference>
<gene>
    <name evidence="2" type="ORF">Tci_606644</name>
</gene>
<feature type="domain" description="XS" evidence="1">
    <location>
        <begin position="56"/>
        <end position="102"/>
    </location>
</feature>
<dbReference type="PANTHER" id="PTHR46602:SF1">
    <property type="entry name" value="PROTEIN SUPPRESSOR OF GENE SILENCING 3"/>
    <property type="match status" value="1"/>
</dbReference>
<dbReference type="PANTHER" id="PTHR46602">
    <property type="entry name" value="PROTEIN SUPPRESSOR OF GENE SILENCING 3"/>
    <property type="match status" value="1"/>
</dbReference>
<dbReference type="InterPro" id="IPR005380">
    <property type="entry name" value="XS_domain"/>
</dbReference>
<feature type="non-terminal residue" evidence="2">
    <location>
        <position position="1"/>
    </location>
</feature>
<proteinExistence type="predicted"/>
<evidence type="ECO:0000313" key="2">
    <source>
        <dbReference type="EMBL" id="GFA34672.1"/>
    </source>
</evidence>
<sequence length="104" mass="11736">MPTGENNDVDKLNLQGICVISSDDDEDSGLDEDTCILSREVFGKWSGVDENDGDWKIVWPPMVIVRNTQFEQDENGKWIGMRPKRLLEYHKSSGAVQARHAFGP</sequence>
<protein>
    <recommendedName>
        <fullName evidence="1">XS domain-containing protein</fullName>
    </recommendedName>
</protein>
<accession>A0A699JIE0</accession>
<dbReference type="Gene3D" id="3.30.70.2890">
    <property type="entry name" value="XS domain"/>
    <property type="match status" value="1"/>
</dbReference>
<organism evidence="2">
    <name type="scientific">Tanacetum cinerariifolium</name>
    <name type="common">Dalmatian daisy</name>
    <name type="synonym">Chrysanthemum cinerariifolium</name>
    <dbReference type="NCBI Taxonomy" id="118510"/>
    <lineage>
        <taxon>Eukaryota</taxon>
        <taxon>Viridiplantae</taxon>
        <taxon>Streptophyta</taxon>
        <taxon>Embryophyta</taxon>
        <taxon>Tracheophyta</taxon>
        <taxon>Spermatophyta</taxon>
        <taxon>Magnoliopsida</taxon>
        <taxon>eudicotyledons</taxon>
        <taxon>Gunneridae</taxon>
        <taxon>Pentapetalae</taxon>
        <taxon>asterids</taxon>
        <taxon>campanulids</taxon>
        <taxon>Asterales</taxon>
        <taxon>Asteraceae</taxon>
        <taxon>Asteroideae</taxon>
        <taxon>Anthemideae</taxon>
        <taxon>Anthemidinae</taxon>
        <taxon>Tanacetum</taxon>
    </lineage>
</organism>
<dbReference type="InterPro" id="IPR044287">
    <property type="entry name" value="SGS3"/>
</dbReference>
<dbReference type="EMBL" id="BKCJ010408434">
    <property type="protein sequence ID" value="GFA34672.1"/>
    <property type="molecule type" value="Genomic_DNA"/>
</dbReference>
<dbReference type="GO" id="GO:0051607">
    <property type="term" value="P:defense response to virus"/>
    <property type="evidence" value="ECO:0007669"/>
    <property type="project" value="InterPro"/>
</dbReference>
<comment type="caution">
    <text evidence="2">The sequence shown here is derived from an EMBL/GenBank/DDBJ whole genome shotgun (WGS) entry which is preliminary data.</text>
</comment>
<evidence type="ECO:0000259" key="1">
    <source>
        <dbReference type="Pfam" id="PF03468"/>
    </source>
</evidence>